<protein>
    <submittedName>
        <fullName evidence="1">Uncharacterized protein</fullName>
    </submittedName>
</protein>
<dbReference type="EMBL" id="CM037152">
    <property type="protein sequence ID" value="KAH7836002.1"/>
    <property type="molecule type" value="Genomic_DNA"/>
</dbReference>
<reference evidence="1 2" key="1">
    <citation type="journal article" date="2021" name="Hortic Res">
        <title>High-quality reference genome and annotation aids understanding of berry development for evergreen blueberry (Vaccinium darrowii).</title>
        <authorList>
            <person name="Yu J."/>
            <person name="Hulse-Kemp A.M."/>
            <person name="Babiker E."/>
            <person name="Staton M."/>
        </authorList>
    </citation>
    <scope>NUCLEOTIDE SEQUENCE [LARGE SCALE GENOMIC DNA]</scope>
    <source>
        <strain evidence="2">cv. NJ 8807/NJ 8810</strain>
        <tissue evidence="1">Young leaf</tissue>
    </source>
</reference>
<dbReference type="Proteomes" id="UP000828048">
    <property type="component" value="Chromosome 2"/>
</dbReference>
<evidence type="ECO:0000313" key="1">
    <source>
        <dbReference type="EMBL" id="KAH7836002.1"/>
    </source>
</evidence>
<organism evidence="1 2">
    <name type="scientific">Vaccinium darrowii</name>
    <dbReference type="NCBI Taxonomy" id="229202"/>
    <lineage>
        <taxon>Eukaryota</taxon>
        <taxon>Viridiplantae</taxon>
        <taxon>Streptophyta</taxon>
        <taxon>Embryophyta</taxon>
        <taxon>Tracheophyta</taxon>
        <taxon>Spermatophyta</taxon>
        <taxon>Magnoliopsida</taxon>
        <taxon>eudicotyledons</taxon>
        <taxon>Gunneridae</taxon>
        <taxon>Pentapetalae</taxon>
        <taxon>asterids</taxon>
        <taxon>Ericales</taxon>
        <taxon>Ericaceae</taxon>
        <taxon>Vaccinioideae</taxon>
        <taxon>Vaccinieae</taxon>
        <taxon>Vaccinium</taxon>
    </lineage>
</organism>
<accession>A0ACB7X5K7</accession>
<keyword evidence="2" id="KW-1185">Reference proteome</keyword>
<gene>
    <name evidence="1" type="ORF">Vadar_031883</name>
</gene>
<comment type="caution">
    <text evidence="1">The sequence shown here is derived from an EMBL/GenBank/DDBJ whole genome shotgun (WGS) entry which is preliminary data.</text>
</comment>
<proteinExistence type="predicted"/>
<name>A0ACB7X5K7_9ERIC</name>
<evidence type="ECO:0000313" key="2">
    <source>
        <dbReference type="Proteomes" id="UP000828048"/>
    </source>
</evidence>
<sequence>MTGLESIEKEIASLKYKVRVLETELELRSNEREFNYRTAAVAHKKHLESVKTIAKLKSECQSLPVLVCMRLPGPATLAKPKNGIEMLGMDRVETGRRKSNPSPTGSVDFAMGNFPDTPNKSLNYLVEKLCALEEENRSSLSKD</sequence>